<dbReference type="Proteomes" id="UP000694888">
    <property type="component" value="Unplaced"/>
</dbReference>
<evidence type="ECO:0000313" key="5">
    <source>
        <dbReference type="Proteomes" id="UP000694888"/>
    </source>
</evidence>
<proteinExistence type="inferred from homology"/>
<dbReference type="SUPFAM" id="SSF52540">
    <property type="entry name" value="P-loop containing nucleoside triphosphate hydrolases"/>
    <property type="match status" value="1"/>
</dbReference>
<protein>
    <submittedName>
        <fullName evidence="6">tRNA dimethylallyltransferase</fullName>
    </submittedName>
</protein>
<dbReference type="Pfam" id="PF01715">
    <property type="entry name" value="IPPT"/>
    <property type="match status" value="1"/>
</dbReference>
<evidence type="ECO:0000256" key="1">
    <source>
        <dbReference type="ARBA" id="ARBA00005842"/>
    </source>
</evidence>
<dbReference type="RefSeq" id="XP_012945509.2">
    <property type="nucleotide sequence ID" value="XM_013090055.2"/>
</dbReference>
<dbReference type="InterPro" id="IPR027417">
    <property type="entry name" value="P-loop_NTPase"/>
</dbReference>
<keyword evidence="5" id="KW-1185">Reference proteome</keyword>
<evidence type="ECO:0000313" key="6">
    <source>
        <dbReference type="RefSeq" id="XP_012945509.2"/>
    </source>
</evidence>
<evidence type="ECO:0000256" key="4">
    <source>
        <dbReference type="ARBA" id="ARBA00022840"/>
    </source>
</evidence>
<dbReference type="InterPro" id="IPR039657">
    <property type="entry name" value="Dimethylallyltransferase"/>
</dbReference>
<evidence type="ECO:0000256" key="3">
    <source>
        <dbReference type="ARBA" id="ARBA00022741"/>
    </source>
</evidence>
<reference evidence="6" key="1">
    <citation type="submission" date="2025-08" db="UniProtKB">
        <authorList>
            <consortium name="RefSeq"/>
        </authorList>
    </citation>
    <scope>IDENTIFICATION</scope>
</reference>
<dbReference type="PANTHER" id="PTHR11088">
    <property type="entry name" value="TRNA DIMETHYLALLYLTRANSFERASE"/>
    <property type="match status" value="1"/>
</dbReference>
<name>A0ABM1ADB4_APLCA</name>
<sequence>MAATRLPLVVVLGATGAGKSKLALEIAKLFNGEIISADSMQIYKGLDIITNKVTEEEQRECKHHMISYLDADYKHYTVVDFRNAAQPIIEDLLSQRKLPVIVGGTNYYIESLLWDFTIDKD</sequence>
<dbReference type="PANTHER" id="PTHR11088:SF89">
    <property type="entry name" value="TRNA DIMETHYLALLYLTRANSFERASE"/>
    <property type="match status" value="1"/>
</dbReference>
<keyword evidence="2" id="KW-0808">Transferase</keyword>
<comment type="similarity">
    <text evidence="1">Belongs to the IPP transferase family.</text>
</comment>
<keyword evidence="4" id="KW-0067">ATP-binding</keyword>
<organism evidence="5 6">
    <name type="scientific">Aplysia californica</name>
    <name type="common">California sea hare</name>
    <dbReference type="NCBI Taxonomy" id="6500"/>
    <lineage>
        <taxon>Eukaryota</taxon>
        <taxon>Metazoa</taxon>
        <taxon>Spiralia</taxon>
        <taxon>Lophotrochozoa</taxon>
        <taxon>Mollusca</taxon>
        <taxon>Gastropoda</taxon>
        <taxon>Heterobranchia</taxon>
        <taxon>Euthyneura</taxon>
        <taxon>Tectipleura</taxon>
        <taxon>Aplysiida</taxon>
        <taxon>Aplysioidea</taxon>
        <taxon>Aplysiidae</taxon>
        <taxon>Aplysia</taxon>
    </lineage>
</organism>
<gene>
    <name evidence="6" type="primary">LOC101864432</name>
</gene>
<dbReference type="Gene3D" id="3.40.50.300">
    <property type="entry name" value="P-loop containing nucleotide triphosphate hydrolases"/>
    <property type="match status" value="1"/>
</dbReference>
<accession>A0ABM1ADB4</accession>
<evidence type="ECO:0000256" key="2">
    <source>
        <dbReference type="ARBA" id="ARBA00022679"/>
    </source>
</evidence>
<keyword evidence="3" id="KW-0547">Nucleotide-binding</keyword>
<dbReference type="GeneID" id="101864432"/>